<protein>
    <recommendedName>
        <fullName evidence="1">tRNA (guanine-N(1)-)-methyltransferase C-terminal domain-containing protein</fullName>
    </recommendedName>
</protein>
<dbReference type="InterPro" id="IPR029028">
    <property type="entry name" value="Alpha/beta_knot_MTases"/>
</dbReference>
<feature type="domain" description="tRNA (guanine-N(1)-)-methyltransferase C-terminal" evidence="1">
    <location>
        <begin position="5"/>
        <end position="186"/>
    </location>
</feature>
<gene>
    <name evidence="2" type="ORF">SAMN02745221_01803</name>
</gene>
<dbReference type="InterPro" id="IPR019230">
    <property type="entry name" value="RNA_MeTrfase_C_dom"/>
</dbReference>
<dbReference type="Gene3D" id="3.40.1280.10">
    <property type="match status" value="1"/>
</dbReference>
<keyword evidence="3" id="KW-1185">Reference proteome</keyword>
<dbReference type="EMBL" id="FQWY01000036">
    <property type="protein sequence ID" value="SHH15225.1"/>
    <property type="molecule type" value="Genomic_DNA"/>
</dbReference>
<organism evidence="2 3">
    <name type="scientific">Thermosyntropha lipolytica DSM 11003</name>
    <dbReference type="NCBI Taxonomy" id="1123382"/>
    <lineage>
        <taxon>Bacteria</taxon>
        <taxon>Bacillati</taxon>
        <taxon>Bacillota</taxon>
        <taxon>Clostridia</taxon>
        <taxon>Eubacteriales</taxon>
        <taxon>Syntrophomonadaceae</taxon>
        <taxon>Thermosyntropha</taxon>
    </lineage>
</organism>
<dbReference type="Proteomes" id="UP000242329">
    <property type="component" value="Unassembled WGS sequence"/>
</dbReference>
<evidence type="ECO:0000259" key="1">
    <source>
        <dbReference type="Pfam" id="PF09936"/>
    </source>
</evidence>
<dbReference type="AlphaFoldDB" id="A0A1M5QM94"/>
<name>A0A1M5QM94_9FIRM</name>
<evidence type="ECO:0000313" key="3">
    <source>
        <dbReference type="Proteomes" id="UP000242329"/>
    </source>
</evidence>
<sequence>MRRAKVYIALLHYPMYNKRMDVITTSITNLDLHDIARASRTYDVDGFLVIHPSENQHNLLREIVAYWQEGYGGKYNPDRKEAFELLRTFYTLEEALAYIEKETGKKPLTVATDARVYPNTVSYRDLKTRIKEEDGVYLILFGTGWGIKKELMEACDYILEPIEKGRSYNHLSVRSAVAIILDRLLGEEWYL</sequence>
<dbReference type="CDD" id="cd18085">
    <property type="entry name" value="TM1570-like"/>
    <property type="match status" value="1"/>
</dbReference>
<accession>A0A1M5QM94</accession>
<dbReference type="Pfam" id="PF09936">
    <property type="entry name" value="Methyltrn_RNA_4"/>
    <property type="match status" value="1"/>
</dbReference>
<proteinExistence type="predicted"/>
<reference evidence="3" key="1">
    <citation type="submission" date="2016-11" db="EMBL/GenBank/DDBJ databases">
        <authorList>
            <person name="Varghese N."/>
            <person name="Submissions S."/>
        </authorList>
    </citation>
    <scope>NUCLEOTIDE SEQUENCE [LARGE SCALE GENOMIC DNA]</scope>
    <source>
        <strain evidence="3">DSM 11003</strain>
    </source>
</reference>
<dbReference type="STRING" id="1123382.SAMN02745221_01803"/>
<dbReference type="SUPFAM" id="SSF75217">
    <property type="entry name" value="alpha/beta knot"/>
    <property type="match status" value="1"/>
</dbReference>
<dbReference type="InterPro" id="IPR029026">
    <property type="entry name" value="tRNA_m1G_MTases_N"/>
</dbReference>
<evidence type="ECO:0000313" key="2">
    <source>
        <dbReference type="EMBL" id="SHH15225.1"/>
    </source>
</evidence>